<reference evidence="3" key="1">
    <citation type="journal article" date="2021" name="PeerJ">
        <title>Extensive microbial diversity within the chicken gut microbiome revealed by metagenomics and culture.</title>
        <authorList>
            <person name="Gilroy R."/>
            <person name="Ravi A."/>
            <person name="Getino M."/>
            <person name="Pursley I."/>
            <person name="Horton D.L."/>
            <person name="Alikhan N.F."/>
            <person name="Baker D."/>
            <person name="Gharbi K."/>
            <person name="Hall N."/>
            <person name="Watson M."/>
            <person name="Adriaenssens E.M."/>
            <person name="Foster-Nyarko E."/>
            <person name="Jarju S."/>
            <person name="Secka A."/>
            <person name="Antonio M."/>
            <person name="Oren A."/>
            <person name="Chaudhuri R.R."/>
            <person name="La Ragione R."/>
            <person name="Hildebrand F."/>
            <person name="Pallen M.J."/>
        </authorList>
    </citation>
    <scope>NUCLEOTIDE SEQUENCE</scope>
    <source>
        <strain evidence="3">ChiBcec8-13705</strain>
    </source>
</reference>
<evidence type="ECO:0000259" key="2">
    <source>
        <dbReference type="Pfam" id="PF00534"/>
    </source>
</evidence>
<feature type="domain" description="Glycosyl transferase family 1" evidence="2">
    <location>
        <begin position="194"/>
        <end position="279"/>
    </location>
</feature>
<dbReference type="PANTHER" id="PTHR46401">
    <property type="entry name" value="GLYCOSYLTRANSFERASE WBBK-RELATED"/>
    <property type="match status" value="1"/>
</dbReference>
<dbReference type="EC" id="2.4.-.-" evidence="3"/>
<reference evidence="3" key="2">
    <citation type="submission" date="2021-04" db="EMBL/GenBank/DDBJ databases">
        <authorList>
            <person name="Gilroy R."/>
        </authorList>
    </citation>
    <scope>NUCLEOTIDE SEQUENCE</scope>
    <source>
        <strain evidence="3">ChiBcec8-13705</strain>
    </source>
</reference>
<comment type="caution">
    <text evidence="3">The sequence shown here is derived from an EMBL/GenBank/DDBJ whole genome shotgun (WGS) entry which is preliminary data.</text>
</comment>
<dbReference type="GO" id="GO:0016757">
    <property type="term" value="F:glycosyltransferase activity"/>
    <property type="evidence" value="ECO:0007669"/>
    <property type="project" value="UniProtKB-KW"/>
</dbReference>
<evidence type="ECO:0000256" key="1">
    <source>
        <dbReference type="ARBA" id="ARBA00022679"/>
    </source>
</evidence>
<name>A0A9D2S4J4_9FIRM</name>
<dbReference type="Gene3D" id="3.40.50.2000">
    <property type="entry name" value="Glycogen Phosphorylase B"/>
    <property type="match status" value="2"/>
</dbReference>
<dbReference type="Proteomes" id="UP000886803">
    <property type="component" value="Unassembled WGS sequence"/>
</dbReference>
<keyword evidence="1 3" id="KW-0808">Transferase</keyword>
<feature type="non-terminal residue" evidence="3">
    <location>
        <position position="279"/>
    </location>
</feature>
<gene>
    <name evidence="3" type="ORF">H9945_07920</name>
</gene>
<proteinExistence type="predicted"/>
<dbReference type="EMBL" id="DWYG01000133">
    <property type="protein sequence ID" value="HJB42410.1"/>
    <property type="molecule type" value="Genomic_DNA"/>
</dbReference>
<dbReference type="GO" id="GO:0009103">
    <property type="term" value="P:lipopolysaccharide biosynthetic process"/>
    <property type="evidence" value="ECO:0007669"/>
    <property type="project" value="TreeGrafter"/>
</dbReference>
<dbReference type="Pfam" id="PF00534">
    <property type="entry name" value="Glycos_transf_1"/>
    <property type="match status" value="1"/>
</dbReference>
<evidence type="ECO:0000313" key="3">
    <source>
        <dbReference type="EMBL" id="HJB42410.1"/>
    </source>
</evidence>
<dbReference type="SUPFAM" id="SSF53756">
    <property type="entry name" value="UDP-Glycosyltransferase/glycogen phosphorylase"/>
    <property type="match status" value="1"/>
</dbReference>
<accession>A0A9D2S4J4</accession>
<sequence length="279" mass="32244">MGKIALNYIYLSRSHAGGKDQVGLNLLKGLQDIHVAEQYLVICYDYSLQTLQKLAPDAEYVVLPSHAKGSELGRLLNLLLDNTLRIPQILTRYHCDVVYHLSCNNGFRKMPCISVEIPHDIKAISHRVLGSVKIPWYKYLIYRVLYAVDFALADYIIAISDTDRGEICHYFNRYKDKVVRIYNPIITPEVNGRKSEQKAYVCALNLQFHHKNIITLIRAFELLRGKTDCKLILMGSVPERVKYLKTYVEEHHLEDIIEFTGFLPDEQVQKILCQSRLYV</sequence>
<protein>
    <submittedName>
        <fullName evidence="3">Glycosyltransferase</fullName>
        <ecNumber evidence="3">2.4.-.-</ecNumber>
    </submittedName>
</protein>
<dbReference type="AlphaFoldDB" id="A0A9D2S4J4"/>
<organism evidence="3 4">
    <name type="scientific">Candidatus Gemmiger avicola</name>
    <dbReference type="NCBI Taxonomy" id="2838605"/>
    <lineage>
        <taxon>Bacteria</taxon>
        <taxon>Bacillati</taxon>
        <taxon>Bacillota</taxon>
        <taxon>Clostridia</taxon>
        <taxon>Eubacteriales</taxon>
        <taxon>Gemmiger</taxon>
    </lineage>
</organism>
<keyword evidence="3" id="KW-0328">Glycosyltransferase</keyword>
<dbReference type="PANTHER" id="PTHR46401:SF2">
    <property type="entry name" value="GLYCOSYLTRANSFERASE WBBK-RELATED"/>
    <property type="match status" value="1"/>
</dbReference>
<evidence type="ECO:0000313" key="4">
    <source>
        <dbReference type="Proteomes" id="UP000886803"/>
    </source>
</evidence>
<dbReference type="InterPro" id="IPR001296">
    <property type="entry name" value="Glyco_trans_1"/>
</dbReference>